<evidence type="ECO:0000256" key="4">
    <source>
        <dbReference type="ARBA" id="ARBA00022692"/>
    </source>
</evidence>
<proteinExistence type="inferred from homology"/>
<protein>
    <submittedName>
        <fullName evidence="10">Mg/Co/Ni transporter MgtE / CBS domain</fullName>
    </submittedName>
</protein>
<keyword evidence="6 8" id="KW-1133">Transmembrane helix</keyword>
<dbReference type="InterPro" id="IPR038076">
    <property type="entry name" value="MgtE_N_sf"/>
</dbReference>
<dbReference type="SMART" id="SM00924">
    <property type="entry name" value="MgtE_N"/>
    <property type="match status" value="1"/>
</dbReference>
<name>A0A3B0TAY2_9ZZZZ</name>
<dbReference type="EMBL" id="UOEK01000537">
    <property type="protein sequence ID" value="VAW09239.1"/>
    <property type="molecule type" value="Genomic_DNA"/>
</dbReference>
<evidence type="ECO:0000313" key="10">
    <source>
        <dbReference type="EMBL" id="VAW09239.1"/>
    </source>
</evidence>
<dbReference type="SUPFAM" id="SSF161093">
    <property type="entry name" value="MgtE membrane domain-like"/>
    <property type="match status" value="1"/>
</dbReference>
<dbReference type="CDD" id="cd04606">
    <property type="entry name" value="CBS_pair_Mg_transporter"/>
    <property type="match status" value="1"/>
</dbReference>
<evidence type="ECO:0000256" key="2">
    <source>
        <dbReference type="ARBA" id="ARBA00009749"/>
    </source>
</evidence>
<dbReference type="GO" id="GO:0015095">
    <property type="term" value="F:magnesium ion transmembrane transporter activity"/>
    <property type="evidence" value="ECO:0007669"/>
    <property type="project" value="InterPro"/>
</dbReference>
<dbReference type="InterPro" id="IPR006668">
    <property type="entry name" value="Mg_transptr_MgtE_intracell_dom"/>
</dbReference>
<accession>A0A3B0TAY2</accession>
<dbReference type="InterPro" id="IPR046342">
    <property type="entry name" value="CBS_dom_sf"/>
</dbReference>
<feature type="domain" description="CBS" evidence="9">
    <location>
        <begin position="150"/>
        <end position="213"/>
    </location>
</feature>
<sequence>MRLKFLRPRIVADGLRDLARRKPAEAEEYFDQHAGEWTTLASTNPHNAADILEVMTEPSAARLLQRLAPEIAGEVLNEMKPEASANLFPELSTEVAAGLIQAMDPDQAADILGHLPDEIQADLLARVEDPEKAAIVDLLRYAPDSAGGLMTTDVVSLPVGITAGEAIESLRRIHEELGNNLTYVYAVDTDNRLRGVVSFRELFFARPGVGLDEVMVEHPISVTTTTDREVVSELVQRYRLLAIPVVDSQHRLVGMVKVDETLEAVQAEATEDIAAMVGAGTEETVFTPVRMSVRRRFPWILVNLLIGAIEAGVILQFDGVIADDVRLAAFMPLTALLAGNAGAQSLAVIIRAMSVGDLPPGRALRAVRREFIVGALNGILIAVVIGIGSAALFGIATATVFFLAILAAFFAAGLAGAGIPVVLRRLGLDPALASNIFLTMVTDIVGMGGFLSVAAILL</sequence>
<organism evidence="10">
    <name type="scientific">hydrothermal vent metagenome</name>
    <dbReference type="NCBI Taxonomy" id="652676"/>
    <lineage>
        <taxon>unclassified sequences</taxon>
        <taxon>metagenomes</taxon>
        <taxon>ecological metagenomes</taxon>
    </lineage>
</organism>
<evidence type="ECO:0000256" key="3">
    <source>
        <dbReference type="ARBA" id="ARBA00022448"/>
    </source>
</evidence>
<dbReference type="SUPFAM" id="SSF158791">
    <property type="entry name" value="MgtE N-terminal domain-like"/>
    <property type="match status" value="1"/>
</dbReference>
<dbReference type="InterPro" id="IPR006667">
    <property type="entry name" value="SLC41_membr_dom"/>
</dbReference>
<feature type="transmembrane region" description="Helical" evidence="8">
    <location>
        <begin position="297"/>
        <end position="317"/>
    </location>
</feature>
<feature type="transmembrane region" description="Helical" evidence="8">
    <location>
        <begin position="401"/>
        <end position="423"/>
    </location>
</feature>
<dbReference type="Pfam" id="PF01769">
    <property type="entry name" value="MgtE"/>
    <property type="match status" value="1"/>
</dbReference>
<dbReference type="PANTHER" id="PTHR43773">
    <property type="entry name" value="MAGNESIUM TRANSPORTER MGTE"/>
    <property type="match status" value="1"/>
</dbReference>
<dbReference type="Pfam" id="PF00571">
    <property type="entry name" value="CBS"/>
    <property type="match status" value="2"/>
</dbReference>
<dbReference type="InterPro" id="IPR036739">
    <property type="entry name" value="SLC41_membr_dom_sf"/>
</dbReference>
<dbReference type="InterPro" id="IPR000644">
    <property type="entry name" value="CBS_dom"/>
</dbReference>
<comment type="similarity">
    <text evidence="2">Belongs to the SLC41A transporter family.</text>
</comment>
<dbReference type="GO" id="GO:0016020">
    <property type="term" value="C:membrane"/>
    <property type="evidence" value="ECO:0007669"/>
    <property type="project" value="UniProtKB-SubCell"/>
</dbReference>
<evidence type="ECO:0000256" key="1">
    <source>
        <dbReference type="ARBA" id="ARBA00004141"/>
    </source>
</evidence>
<dbReference type="AlphaFoldDB" id="A0A3B0TAY2"/>
<evidence type="ECO:0000256" key="8">
    <source>
        <dbReference type="SAM" id="Phobius"/>
    </source>
</evidence>
<dbReference type="Pfam" id="PF03448">
    <property type="entry name" value="MgtE_N"/>
    <property type="match status" value="1"/>
</dbReference>
<feature type="transmembrane region" description="Helical" evidence="8">
    <location>
        <begin position="329"/>
        <end position="350"/>
    </location>
</feature>
<dbReference type="InterPro" id="IPR006669">
    <property type="entry name" value="MgtE_transporter"/>
</dbReference>
<comment type="subcellular location">
    <subcellularLocation>
        <location evidence="1">Membrane</location>
        <topology evidence="1">Multi-pass membrane protein</topology>
    </subcellularLocation>
</comment>
<keyword evidence="7 8" id="KW-0472">Membrane</keyword>
<keyword evidence="4 8" id="KW-0812">Transmembrane</keyword>
<evidence type="ECO:0000259" key="9">
    <source>
        <dbReference type="PROSITE" id="PS51371"/>
    </source>
</evidence>
<evidence type="ECO:0000256" key="6">
    <source>
        <dbReference type="ARBA" id="ARBA00022989"/>
    </source>
</evidence>
<dbReference type="Gene3D" id="1.25.60.10">
    <property type="entry name" value="MgtE N-terminal domain-like"/>
    <property type="match status" value="1"/>
</dbReference>
<keyword evidence="3" id="KW-0813">Transport</keyword>
<evidence type="ECO:0000256" key="7">
    <source>
        <dbReference type="ARBA" id="ARBA00023136"/>
    </source>
</evidence>
<dbReference type="PROSITE" id="PS51371">
    <property type="entry name" value="CBS"/>
    <property type="match status" value="2"/>
</dbReference>
<reference evidence="10" key="1">
    <citation type="submission" date="2018-06" db="EMBL/GenBank/DDBJ databases">
        <authorList>
            <person name="Zhirakovskaya E."/>
        </authorList>
    </citation>
    <scope>NUCLEOTIDE SEQUENCE</scope>
</reference>
<keyword evidence="5" id="KW-0460">Magnesium</keyword>
<dbReference type="SMART" id="SM00116">
    <property type="entry name" value="CBS"/>
    <property type="match status" value="2"/>
</dbReference>
<gene>
    <name evidence="10" type="ORF">MNBD_ACTINO02-1621</name>
</gene>
<evidence type="ECO:0000256" key="5">
    <source>
        <dbReference type="ARBA" id="ARBA00022842"/>
    </source>
</evidence>
<feature type="transmembrane region" description="Helical" evidence="8">
    <location>
        <begin position="435"/>
        <end position="457"/>
    </location>
</feature>
<feature type="transmembrane region" description="Helical" evidence="8">
    <location>
        <begin position="371"/>
        <end position="395"/>
    </location>
</feature>
<dbReference type="SUPFAM" id="SSF54631">
    <property type="entry name" value="CBS-domain pair"/>
    <property type="match status" value="1"/>
</dbReference>
<dbReference type="Gene3D" id="3.10.580.10">
    <property type="entry name" value="CBS-domain"/>
    <property type="match status" value="1"/>
</dbReference>
<feature type="domain" description="CBS" evidence="9">
    <location>
        <begin position="215"/>
        <end position="271"/>
    </location>
</feature>
<dbReference type="Gene3D" id="1.10.357.20">
    <property type="entry name" value="SLC41 divalent cation transporters, integral membrane domain"/>
    <property type="match status" value="1"/>
</dbReference>
<dbReference type="NCBIfam" id="TIGR00400">
    <property type="entry name" value="mgtE"/>
    <property type="match status" value="1"/>
</dbReference>
<dbReference type="PANTHER" id="PTHR43773:SF1">
    <property type="entry name" value="MAGNESIUM TRANSPORTER MGTE"/>
    <property type="match status" value="1"/>
</dbReference>